<gene>
    <name evidence="2" type="ORF">D8780_12440</name>
</gene>
<organism evidence="2 3">
    <name type="scientific">Notoacmeibacter ruber</name>
    <dbReference type="NCBI Taxonomy" id="2670375"/>
    <lineage>
        <taxon>Bacteria</taxon>
        <taxon>Pseudomonadati</taxon>
        <taxon>Pseudomonadota</taxon>
        <taxon>Alphaproteobacteria</taxon>
        <taxon>Hyphomicrobiales</taxon>
        <taxon>Notoacmeibacteraceae</taxon>
        <taxon>Notoacmeibacter</taxon>
    </lineage>
</organism>
<evidence type="ECO:0000313" key="2">
    <source>
        <dbReference type="EMBL" id="RLQ88915.1"/>
    </source>
</evidence>
<keyword evidence="3" id="KW-1185">Reference proteome</keyword>
<evidence type="ECO:0000256" key="1">
    <source>
        <dbReference type="SAM" id="MobiDB-lite"/>
    </source>
</evidence>
<proteinExistence type="predicted"/>
<dbReference type="AlphaFoldDB" id="A0A3L7JF08"/>
<evidence type="ECO:0000313" key="3">
    <source>
        <dbReference type="Proteomes" id="UP000281094"/>
    </source>
</evidence>
<dbReference type="Proteomes" id="UP000281094">
    <property type="component" value="Unassembled WGS sequence"/>
</dbReference>
<dbReference type="EMBL" id="RCWN01000001">
    <property type="protein sequence ID" value="RLQ88915.1"/>
    <property type="molecule type" value="Genomic_DNA"/>
</dbReference>
<protein>
    <submittedName>
        <fullName evidence="2">Uncharacterized protein</fullName>
    </submittedName>
</protein>
<dbReference type="RefSeq" id="WP_121645883.1">
    <property type="nucleotide sequence ID" value="NZ_RCWN01000001.1"/>
</dbReference>
<reference evidence="2 3" key="1">
    <citation type="submission" date="2018-10" db="EMBL/GenBank/DDBJ databases">
        <title>Notoacmeibacter sp. M2BS9Y-3-1, whole genome shotgun sequence.</title>
        <authorList>
            <person name="Tuo L."/>
        </authorList>
    </citation>
    <scope>NUCLEOTIDE SEQUENCE [LARGE SCALE GENOMIC DNA]</scope>
    <source>
        <strain evidence="2 3">M2BS9Y-3-1</strain>
    </source>
</reference>
<accession>A0A3L7JF08</accession>
<feature type="region of interest" description="Disordered" evidence="1">
    <location>
        <begin position="1"/>
        <end position="98"/>
    </location>
</feature>
<name>A0A3L7JF08_9HYPH</name>
<comment type="caution">
    <text evidence="2">The sequence shown here is derived from an EMBL/GenBank/DDBJ whole genome shotgun (WGS) entry which is preliminary data.</text>
</comment>
<sequence>MARRPTTTKDETDQAEGTPTAEVPVLETSDVSVQPDPTEVSPETETEPDEKKAYRVTETAPPRVAGRRVKAGDTVQLTPAEALSEELQGSVEAVSKAD</sequence>